<dbReference type="Pfam" id="PF07798">
    <property type="entry name" value="CCDC90-like"/>
    <property type="match status" value="1"/>
</dbReference>
<dbReference type="PANTHER" id="PTHR14360:SF1">
    <property type="entry name" value="PROTEIN FMP32, MITOCHONDRIAL"/>
    <property type="match status" value="1"/>
</dbReference>
<organism evidence="9 10">
    <name type="scientific">Tripterygium wilfordii</name>
    <name type="common">Thunder God vine</name>
    <dbReference type="NCBI Taxonomy" id="458696"/>
    <lineage>
        <taxon>Eukaryota</taxon>
        <taxon>Viridiplantae</taxon>
        <taxon>Streptophyta</taxon>
        <taxon>Embryophyta</taxon>
        <taxon>Tracheophyta</taxon>
        <taxon>Spermatophyta</taxon>
        <taxon>Magnoliopsida</taxon>
        <taxon>eudicotyledons</taxon>
        <taxon>Gunneridae</taxon>
        <taxon>Pentapetalae</taxon>
        <taxon>rosids</taxon>
        <taxon>fabids</taxon>
        <taxon>Celastrales</taxon>
        <taxon>Celastraceae</taxon>
        <taxon>Tripterygium</taxon>
    </lineage>
</organism>
<evidence type="ECO:0000256" key="7">
    <source>
        <dbReference type="ARBA" id="ARBA00023136"/>
    </source>
</evidence>
<name>A0A7J7DXM4_TRIWF</name>
<gene>
    <name evidence="9" type="ORF">HS088_TW02G00077</name>
</gene>
<dbReference type="InParanoid" id="A0A7J7DXM4"/>
<reference evidence="9 10" key="1">
    <citation type="journal article" date="2020" name="Nat. Commun.">
        <title>Genome of Tripterygium wilfordii and identification of cytochrome P450 involved in triptolide biosynthesis.</title>
        <authorList>
            <person name="Tu L."/>
            <person name="Su P."/>
            <person name="Zhang Z."/>
            <person name="Gao L."/>
            <person name="Wang J."/>
            <person name="Hu T."/>
            <person name="Zhou J."/>
            <person name="Zhang Y."/>
            <person name="Zhao Y."/>
            <person name="Liu Y."/>
            <person name="Song Y."/>
            <person name="Tong Y."/>
            <person name="Lu Y."/>
            <person name="Yang J."/>
            <person name="Xu C."/>
            <person name="Jia M."/>
            <person name="Peters R.J."/>
            <person name="Huang L."/>
            <person name="Gao W."/>
        </authorList>
    </citation>
    <scope>NUCLEOTIDE SEQUENCE [LARGE SCALE GENOMIC DNA]</scope>
    <source>
        <strain evidence="10">cv. XIE 37</strain>
        <tissue evidence="9">Leaf</tissue>
    </source>
</reference>
<evidence type="ECO:0000256" key="1">
    <source>
        <dbReference type="ARBA" id="ARBA00004173"/>
    </source>
</evidence>
<keyword evidence="6" id="KW-0496">Mitochondrion</keyword>
<protein>
    <submittedName>
        <fullName evidence="9">Uncharacterized protein</fullName>
    </submittedName>
</protein>
<dbReference type="EMBL" id="JAAARO010000002">
    <property type="protein sequence ID" value="KAF5751067.1"/>
    <property type="molecule type" value="Genomic_DNA"/>
</dbReference>
<keyword evidence="4 8" id="KW-1133">Transmembrane helix</keyword>
<evidence type="ECO:0000313" key="10">
    <source>
        <dbReference type="Proteomes" id="UP000593562"/>
    </source>
</evidence>
<keyword evidence="7 8" id="KW-0472">Membrane</keyword>
<keyword evidence="5" id="KW-0175">Coiled coil</keyword>
<dbReference type="Proteomes" id="UP000593562">
    <property type="component" value="Unassembled WGS sequence"/>
</dbReference>
<keyword evidence="10" id="KW-1185">Reference proteome</keyword>
<evidence type="ECO:0000256" key="4">
    <source>
        <dbReference type="ARBA" id="ARBA00022989"/>
    </source>
</evidence>
<keyword evidence="3 8" id="KW-0812">Transmembrane</keyword>
<accession>A0A7J7DXM4</accession>
<comment type="subcellular location">
    <subcellularLocation>
        <location evidence="2">Membrane</location>
    </subcellularLocation>
    <subcellularLocation>
        <location evidence="1">Mitochondrion</location>
    </subcellularLocation>
</comment>
<evidence type="ECO:0000256" key="5">
    <source>
        <dbReference type="ARBA" id="ARBA00023054"/>
    </source>
</evidence>
<dbReference type="Gene3D" id="1.20.5.340">
    <property type="match status" value="1"/>
</dbReference>
<feature type="transmembrane region" description="Helical" evidence="8">
    <location>
        <begin position="205"/>
        <end position="224"/>
    </location>
</feature>
<proteinExistence type="predicted"/>
<sequence>MVTYRRLVRLGSNCNVGLRIDASSSTSIPLTNAFRHHRQISQLTRPDEKADAPSMVLALEAQGMPVKQAEAIVSAITEVLNQKLQNVGHSLVTKEEMENFVKLRESNLSKFKSELESSQEHHFSMLKSETEKLQDSIEKMRSDLRFKIDNVTAGQRLDLNLERGRIKDELANQNAETNHLTKKLDQEILALRDQLGAAKYDVMKYYVGALVSISAVGFAVVRIFM</sequence>
<dbReference type="GO" id="GO:0005739">
    <property type="term" value="C:mitochondrion"/>
    <property type="evidence" value="ECO:0007669"/>
    <property type="project" value="UniProtKB-SubCell"/>
</dbReference>
<evidence type="ECO:0000256" key="2">
    <source>
        <dbReference type="ARBA" id="ARBA00004370"/>
    </source>
</evidence>
<evidence type="ECO:0000256" key="6">
    <source>
        <dbReference type="ARBA" id="ARBA00023128"/>
    </source>
</evidence>
<evidence type="ECO:0000256" key="3">
    <source>
        <dbReference type="ARBA" id="ARBA00022692"/>
    </source>
</evidence>
<comment type="caution">
    <text evidence="9">The sequence shown here is derived from an EMBL/GenBank/DDBJ whole genome shotgun (WGS) entry which is preliminary data.</text>
</comment>
<dbReference type="GO" id="GO:0016020">
    <property type="term" value="C:membrane"/>
    <property type="evidence" value="ECO:0007669"/>
    <property type="project" value="UniProtKB-SubCell"/>
</dbReference>
<evidence type="ECO:0000256" key="8">
    <source>
        <dbReference type="SAM" id="Phobius"/>
    </source>
</evidence>
<dbReference type="InterPro" id="IPR024461">
    <property type="entry name" value="CCDC90-like"/>
</dbReference>
<dbReference type="PANTHER" id="PTHR14360">
    <property type="entry name" value="PROTEIN FMP32, MITOCHONDRIAL"/>
    <property type="match status" value="1"/>
</dbReference>
<dbReference type="OrthoDB" id="889336at2759"/>
<evidence type="ECO:0000313" key="9">
    <source>
        <dbReference type="EMBL" id="KAF5751067.1"/>
    </source>
</evidence>
<dbReference type="AlphaFoldDB" id="A0A7J7DXM4"/>